<dbReference type="InterPro" id="IPR007554">
    <property type="entry name" value="Glycerophosphate_synth"/>
</dbReference>
<dbReference type="GO" id="GO:0016020">
    <property type="term" value="C:membrane"/>
    <property type="evidence" value="ECO:0007669"/>
    <property type="project" value="InterPro"/>
</dbReference>
<dbReference type="Pfam" id="PF04464">
    <property type="entry name" value="Glyphos_transf"/>
    <property type="match status" value="1"/>
</dbReference>
<evidence type="ECO:0000259" key="1">
    <source>
        <dbReference type="Pfam" id="PF00535"/>
    </source>
</evidence>
<reference evidence="2 3" key="1">
    <citation type="journal article" date="2019" name="Microbiol. Resour. Announc.">
        <title>Draft Genome Sequences of Type Strains of Gordonibacter faecihominis, Paraeggerthella hongkongensis, Parvibacter caecicola,Slackia equolifaciens, Slackia faecicanis, and Slackia isoflavoniconvertens.</title>
        <authorList>
            <person name="Danylec N."/>
            <person name="Stoll D.A."/>
            <person name="Dotsch A."/>
            <person name="Huch M."/>
        </authorList>
    </citation>
    <scope>NUCLEOTIDE SEQUENCE [LARGE SCALE GENOMIC DNA]</scope>
    <source>
        <strain evidence="2 3">DSM 18785</strain>
    </source>
</reference>
<dbReference type="InterPro" id="IPR029044">
    <property type="entry name" value="Nucleotide-diphossugar_trans"/>
</dbReference>
<keyword evidence="3" id="KW-1185">Reference proteome</keyword>
<evidence type="ECO:0000313" key="2">
    <source>
        <dbReference type="EMBL" id="RNL36845.1"/>
    </source>
</evidence>
<comment type="caution">
    <text evidence="2">The sequence shown here is derived from an EMBL/GenBank/DDBJ whole genome shotgun (WGS) entry which is preliminary data.</text>
</comment>
<gene>
    <name evidence="2" type="ORF">DMP10_09820</name>
</gene>
<feature type="domain" description="Glycosyltransferase 2-like" evidence="1">
    <location>
        <begin position="46"/>
        <end position="184"/>
    </location>
</feature>
<dbReference type="CDD" id="cd00761">
    <property type="entry name" value="Glyco_tranf_GTA_type"/>
    <property type="match status" value="1"/>
</dbReference>
<dbReference type="EMBL" id="QICA01000018">
    <property type="protein sequence ID" value="RNL36845.1"/>
    <property type="molecule type" value="Genomic_DNA"/>
</dbReference>
<accession>A0A3N0APT9</accession>
<organism evidence="2 3">
    <name type="scientific">Adlercreutzia equolifaciens subsp. celatus DSM 18785</name>
    <dbReference type="NCBI Taxonomy" id="1121021"/>
    <lineage>
        <taxon>Bacteria</taxon>
        <taxon>Bacillati</taxon>
        <taxon>Actinomycetota</taxon>
        <taxon>Coriobacteriia</taxon>
        <taxon>Eggerthellales</taxon>
        <taxon>Eggerthellaceae</taxon>
        <taxon>Adlercreutzia</taxon>
    </lineage>
</organism>
<dbReference type="SUPFAM" id="SSF53448">
    <property type="entry name" value="Nucleotide-diphospho-sugar transferases"/>
    <property type="match status" value="1"/>
</dbReference>
<protein>
    <recommendedName>
        <fullName evidence="1">Glycosyltransferase 2-like domain-containing protein</fullName>
    </recommendedName>
</protein>
<dbReference type="GO" id="GO:0047355">
    <property type="term" value="F:CDP-glycerol glycerophosphotransferase activity"/>
    <property type="evidence" value="ECO:0007669"/>
    <property type="project" value="InterPro"/>
</dbReference>
<dbReference type="InterPro" id="IPR043148">
    <property type="entry name" value="TagF_C"/>
</dbReference>
<dbReference type="InterPro" id="IPR001173">
    <property type="entry name" value="Glyco_trans_2-like"/>
</dbReference>
<proteinExistence type="predicted"/>
<dbReference type="Pfam" id="PF00535">
    <property type="entry name" value="Glycos_transf_2"/>
    <property type="match status" value="1"/>
</dbReference>
<dbReference type="AlphaFoldDB" id="A0A3N0APT9"/>
<dbReference type="Gene3D" id="3.90.550.10">
    <property type="entry name" value="Spore Coat Polysaccharide Biosynthesis Protein SpsA, Chain A"/>
    <property type="match status" value="1"/>
</dbReference>
<sequence>MSKMLSRVLVLSCKDCRQAWALDAMRDGGEAFSEAGGARVSDFEISVVIPVYNSEEYLGETLESVVAQTVGMDAVQVVIVDDGSTDGSAAICRSFQDRYPANVVFHQQPNGGVSSARNAGLDRASGRIVTCLDSDDQWTPGSFAYAVDFFDNQENNVDVLVGELTLFEGEDHTHPLAYRFPKDKDSIIRLGDRPCDIQSTIGNCFFLREAIGDIRFDEDLTTSEDTLFVNRVILRKCAYAVTPFCTYLYRKRQDGSSLSQVITYSKHMQNLDVCERMLEASRCAKGRVLPFAQAVALYIIGWQLLGKASDALSAEDAANWSAAVRKIVAGADVDVIANARWLTREKKIVLYRLKYGADVFKELIWVDRDRGLLDGMQLISMNAKAPCYLYEITPQNSTLHIEGTTDIDILGMPFELFVRDEKSGERFNAHLSPFPTDNRRTLAKESVCKGMRFTLDLPLEPERSFSFRVRFCGRAQEVILTPHYGNFAIFSQSMKRDYHRFGDVMVKHIGKQLRTYRATWRMAVASELRRWLEILRSKKGTPRLRFEYVWLRLCYRVHRLLFKKPIWIFGDKEWKAGDNAENVYRYAIKQSGYRDAKMYFALEKSSADYASVAKYGHVIDPTTFRYKLLFLLSSVVVSSRAEESMVNPYGPELVFVKDLMDYDFVYLTHGTLFGDLAFMLGKPAKKIKLFSVSTQMERNALLSEAYGYREDEVSLMGMARYDAYGDVHAQKKIAFLPTWRSNIAGKIIPGTSTREYVHHFKSTDFWKFYNALINDERLLDAMRRYGYTAEFYVHPAFEKQAGDFQGNELVQVGKGSADYERVLSESALMVTDYSGVGFDFGYQRKPVVYSQYDSVFSGGHTYGEDSYFDYDIDGFGPVTRTLKETVDAIIRYMENDCQMEPEYRRRADVMFGFSDYESSKRIFEGARALSERRRADGRAR</sequence>
<dbReference type="Gene3D" id="3.40.50.12580">
    <property type="match status" value="1"/>
</dbReference>
<evidence type="ECO:0000313" key="3">
    <source>
        <dbReference type="Proteomes" id="UP000278327"/>
    </source>
</evidence>
<dbReference type="PANTHER" id="PTHR22916:SF3">
    <property type="entry name" value="UDP-GLCNAC:BETAGAL BETA-1,3-N-ACETYLGLUCOSAMINYLTRANSFERASE-LIKE PROTEIN 1"/>
    <property type="match status" value="1"/>
</dbReference>
<name>A0A3N0APT9_9ACTN</name>
<dbReference type="Proteomes" id="UP000278327">
    <property type="component" value="Unassembled WGS sequence"/>
</dbReference>
<dbReference type="GO" id="GO:0016758">
    <property type="term" value="F:hexosyltransferase activity"/>
    <property type="evidence" value="ECO:0007669"/>
    <property type="project" value="UniProtKB-ARBA"/>
</dbReference>
<dbReference type="PANTHER" id="PTHR22916">
    <property type="entry name" value="GLYCOSYLTRANSFERASE"/>
    <property type="match status" value="1"/>
</dbReference>